<dbReference type="OrthoDB" id="10251048at2759"/>
<gene>
    <name evidence="1" type="ORF">CPELLU_LOCUS5773</name>
</gene>
<dbReference type="EMBL" id="CAJVQA010003392">
    <property type="protein sequence ID" value="CAG8573686.1"/>
    <property type="molecule type" value="Genomic_DNA"/>
</dbReference>
<dbReference type="Proteomes" id="UP000789759">
    <property type="component" value="Unassembled WGS sequence"/>
</dbReference>
<dbReference type="NCBIfam" id="TIGR01456">
    <property type="entry name" value="CECR5"/>
    <property type="match status" value="1"/>
</dbReference>
<dbReference type="Pfam" id="PF13242">
    <property type="entry name" value="Hydrolase_like"/>
    <property type="match status" value="1"/>
</dbReference>
<comment type="caution">
    <text evidence="1">The sequence shown here is derived from an EMBL/GenBank/DDBJ whole genome shotgun (WGS) entry which is preliminary data.</text>
</comment>
<dbReference type="Pfam" id="PF13344">
    <property type="entry name" value="Hydrolase_6"/>
    <property type="match status" value="1"/>
</dbReference>
<dbReference type="GO" id="GO:0005739">
    <property type="term" value="C:mitochondrion"/>
    <property type="evidence" value="ECO:0007669"/>
    <property type="project" value="TreeGrafter"/>
</dbReference>
<dbReference type="InterPro" id="IPR036412">
    <property type="entry name" value="HAD-like_sf"/>
</dbReference>
<dbReference type="InterPro" id="IPR023214">
    <property type="entry name" value="HAD_sf"/>
</dbReference>
<dbReference type="GO" id="GO:0046474">
    <property type="term" value="P:glycerophospholipid biosynthetic process"/>
    <property type="evidence" value="ECO:0007669"/>
    <property type="project" value="TreeGrafter"/>
</dbReference>
<dbReference type="AlphaFoldDB" id="A0A9N9BRF7"/>
<name>A0A9N9BRF7_9GLOM</name>
<dbReference type="PANTHER" id="PTHR14269">
    <property type="entry name" value="CDP-DIACYLGLYCEROL--GLYCEROL-3-PHOSPHATE 3-PHOSPHATIDYLTRANSFERASE-RELATED"/>
    <property type="match status" value="1"/>
</dbReference>
<dbReference type="InterPro" id="IPR006353">
    <property type="entry name" value="HAD-SF_hydro_IIA_CECR5"/>
</dbReference>
<evidence type="ECO:0000313" key="2">
    <source>
        <dbReference type="Proteomes" id="UP000789759"/>
    </source>
</evidence>
<reference evidence="1" key="1">
    <citation type="submission" date="2021-06" db="EMBL/GenBank/DDBJ databases">
        <authorList>
            <person name="Kallberg Y."/>
            <person name="Tangrot J."/>
            <person name="Rosling A."/>
        </authorList>
    </citation>
    <scope>NUCLEOTIDE SEQUENCE</scope>
    <source>
        <strain evidence="1">FL966</strain>
    </source>
</reference>
<evidence type="ECO:0000313" key="1">
    <source>
        <dbReference type="EMBL" id="CAG8573686.1"/>
    </source>
</evidence>
<dbReference type="InterPro" id="IPR006357">
    <property type="entry name" value="HAD-SF_hydro_IIA"/>
</dbReference>
<keyword evidence="2" id="KW-1185">Reference proteome</keyword>
<dbReference type="Gene3D" id="3.40.50.1000">
    <property type="entry name" value="HAD superfamily/HAD-like"/>
    <property type="match status" value="2"/>
</dbReference>
<dbReference type="SUPFAM" id="SSF56784">
    <property type="entry name" value="HAD-like"/>
    <property type="match status" value="1"/>
</dbReference>
<protein>
    <submittedName>
        <fullName evidence="1">6111_t:CDS:1</fullName>
    </submittedName>
</protein>
<dbReference type="PANTHER" id="PTHR14269:SF4">
    <property type="entry name" value="CAT EYE SYNDROME CRITICAL REGION PROTEIN 5"/>
    <property type="match status" value="1"/>
</dbReference>
<organism evidence="1 2">
    <name type="scientific">Cetraspora pellucida</name>
    <dbReference type="NCBI Taxonomy" id="1433469"/>
    <lineage>
        <taxon>Eukaryota</taxon>
        <taxon>Fungi</taxon>
        <taxon>Fungi incertae sedis</taxon>
        <taxon>Mucoromycota</taxon>
        <taxon>Glomeromycotina</taxon>
        <taxon>Glomeromycetes</taxon>
        <taxon>Diversisporales</taxon>
        <taxon>Gigasporaceae</taxon>
        <taxon>Cetraspora</taxon>
    </lineage>
</organism>
<accession>A0A9N9BRF7</accession>
<dbReference type="InterPro" id="IPR050324">
    <property type="entry name" value="CDP-alcohol_PTase-I"/>
</dbReference>
<proteinExistence type="predicted"/>
<dbReference type="NCBIfam" id="TIGR01460">
    <property type="entry name" value="HAD-SF-IIA"/>
    <property type="match status" value="1"/>
</dbReference>
<sequence length="375" mass="42726">MIRLFNHLCTSRPLLKKFIINAAGERRYYSSSPCHYGICIDIDGVLIKGTKVVPETKSALRFLNGENKLKKKIPFILLTNGGGVTETKKAEELSEKLGFPIKPSQLTLAHSPMHQLVPMFKDSDVLVIGGVGDNCRIVAESYGFNRIIIPNDVLAWKPCIWPFTKLSEDDLKLTKKLDFSNIKIEAIMMFHDSRDWGRDLQIILDVLRSKDGYLETLASPQELSTRNFPLFFSNPDIIWSNDCIVPRMAQGSFRLCLEHLYESLFQKKETGLQLKYTLFGKPETVTYKYAHKLLEDYSFEITGQKLPNRRIYAVGDNPASDIAGANRYGWTSILVRTGVFKGDNHLLNPAKYVADNILQAVEWMFDQEEKFGMKE</sequence>